<protein>
    <submittedName>
        <fullName evidence="1">Uncharacterized protein</fullName>
    </submittedName>
</protein>
<comment type="caution">
    <text evidence="1">The sequence shown here is derived from an EMBL/GenBank/DDBJ whole genome shotgun (WGS) entry which is preliminary data.</text>
</comment>
<proteinExistence type="predicted"/>
<accession>A0ACC6NYK5</accession>
<keyword evidence="2" id="KW-1185">Reference proteome</keyword>
<sequence>MPALRPALRLAQKMGALLGGSPLLLRALQA</sequence>
<dbReference type="EMBL" id="JAWDIE010000001">
    <property type="protein sequence ID" value="MEJ7137027.1"/>
    <property type="molecule type" value="Genomic_DNA"/>
</dbReference>
<reference evidence="1" key="1">
    <citation type="submission" date="2023-10" db="EMBL/GenBank/DDBJ databases">
        <title>Amphibacter perezi, gen. nov., sp. nov. a novel taxa of the family Comamonadaceae, class Betaproteobacteria isolated from the skin microbiota of Pelophylax perezi from different populations.</title>
        <authorList>
            <person name="Costa S."/>
            <person name="Proenca D.N."/>
            <person name="Lopes I."/>
            <person name="Morais P.V."/>
        </authorList>
    </citation>
    <scope>NUCLEOTIDE SEQUENCE</scope>
    <source>
        <strain evidence="1">SL12-8</strain>
    </source>
</reference>
<gene>
    <name evidence="1" type="ORF">RV045_01100</name>
</gene>
<name>A0ACC6NYK5_9BURK</name>
<evidence type="ECO:0000313" key="2">
    <source>
        <dbReference type="Proteomes" id="UP001364695"/>
    </source>
</evidence>
<dbReference type="Proteomes" id="UP001364695">
    <property type="component" value="Unassembled WGS sequence"/>
</dbReference>
<organism evidence="1 2">
    <name type="scientific">Amphibiibacter pelophylacis</name>
    <dbReference type="NCBI Taxonomy" id="1799477"/>
    <lineage>
        <taxon>Bacteria</taxon>
        <taxon>Pseudomonadati</taxon>
        <taxon>Pseudomonadota</taxon>
        <taxon>Betaproteobacteria</taxon>
        <taxon>Burkholderiales</taxon>
        <taxon>Sphaerotilaceae</taxon>
        <taxon>Amphibiibacter</taxon>
    </lineage>
</organism>
<evidence type="ECO:0000313" key="1">
    <source>
        <dbReference type="EMBL" id="MEJ7137027.1"/>
    </source>
</evidence>